<comment type="similarity">
    <text evidence="1 3">Belongs to the type-B carboxylesterase/lipase family.</text>
</comment>
<dbReference type="ESTHER" id="9mico-a0a168f885">
    <property type="family name" value="Carb_B_Bacteria"/>
</dbReference>
<dbReference type="GO" id="GO:0016787">
    <property type="term" value="F:hydrolase activity"/>
    <property type="evidence" value="ECO:0007669"/>
    <property type="project" value="UniProtKB-KW"/>
</dbReference>
<dbReference type="EC" id="3.1.1.-" evidence="3"/>
<dbReference type="KEGG" id="ido:I598_1462"/>
<evidence type="ECO:0000259" key="5">
    <source>
        <dbReference type="Pfam" id="PF00135"/>
    </source>
</evidence>
<dbReference type="EMBL" id="CP014209">
    <property type="protein sequence ID" value="ANC31016.1"/>
    <property type="molecule type" value="Genomic_DNA"/>
</dbReference>
<feature type="domain" description="Carboxylesterase type B" evidence="5">
    <location>
        <begin position="34"/>
        <end position="339"/>
    </location>
</feature>
<dbReference type="SUPFAM" id="SSF53474">
    <property type="entry name" value="alpha/beta-Hydrolases"/>
    <property type="match status" value="1"/>
</dbReference>
<dbReference type="Pfam" id="PF00135">
    <property type="entry name" value="COesterase"/>
    <property type="match status" value="1"/>
</dbReference>
<reference evidence="6 7" key="1">
    <citation type="submission" date="2016-01" db="EMBL/GenBank/DDBJ databases">
        <title>Complete genome sequence of a soil Actinobacterium, Isoptericola dokdonensis DS-3.</title>
        <authorList>
            <person name="Kwon S.-K."/>
            <person name="Kim J.F."/>
        </authorList>
    </citation>
    <scope>NUCLEOTIDE SEQUENCE [LARGE SCALE GENOMIC DNA]</scope>
    <source>
        <strain evidence="6 7">DS-3</strain>
    </source>
</reference>
<evidence type="ECO:0000313" key="7">
    <source>
        <dbReference type="Proteomes" id="UP000076794"/>
    </source>
</evidence>
<dbReference type="STRING" id="1300344.I598_1462"/>
<dbReference type="RefSeq" id="WP_083973014.1">
    <property type="nucleotide sequence ID" value="NZ_CP014209.1"/>
</dbReference>
<dbReference type="InterPro" id="IPR019826">
    <property type="entry name" value="Carboxylesterase_B_AS"/>
</dbReference>
<keyword evidence="2 3" id="KW-0378">Hydrolase</keyword>
<organism evidence="6 7">
    <name type="scientific">Isoptericola dokdonensis DS-3</name>
    <dbReference type="NCBI Taxonomy" id="1300344"/>
    <lineage>
        <taxon>Bacteria</taxon>
        <taxon>Bacillati</taxon>
        <taxon>Actinomycetota</taxon>
        <taxon>Actinomycetes</taxon>
        <taxon>Micrococcales</taxon>
        <taxon>Promicromonosporaceae</taxon>
        <taxon>Isoptericola</taxon>
    </lineage>
</organism>
<feature type="region of interest" description="Disordered" evidence="4">
    <location>
        <begin position="1"/>
        <end position="27"/>
    </location>
</feature>
<sequence>MSERLTAPAESGPSGRPTRATTALGGFPALVDDGVERLRNIRYARADRFAPPEPLPPDPDESAELQHVVVACPQPPSAADEIYGPQLRDVRFTEDCLRLTVTRPAGTGSGDALPVMVWVHGGAYVSGAGDLPGYDPAALVREQQVVVVAVTYRLGALGFLGDDAVDDGGATSVPDRIPLPLNLGLLDVLAALGWVRDHVAAFGGDPDRVTVFGQSAGADLLAHVLGADGADGLFRRAILQSAPLGLRGGRDEVRALLSRTAGDLPRTGPVAEVLDAQVRAAEAVKGINDRAGMPFAPACGHAPLPPEAGFLGAWRRRAPDVDLLVTWTSQDGSAFVHLDPKGRALLDRPLVGKALFGLATRKVTDVLFRTAARRFARDMVAAGGTVAAAEVTARVVGNPLGATHAVELGLLFPRAERWAAAPVIGPDGAADLVAAGRDLRAAWAEFARGGRSPGDVRVADGTGWTGGLRVVRP</sequence>
<dbReference type="Proteomes" id="UP000076794">
    <property type="component" value="Chromosome"/>
</dbReference>
<dbReference type="OrthoDB" id="3199405at2"/>
<evidence type="ECO:0000256" key="2">
    <source>
        <dbReference type="ARBA" id="ARBA00022801"/>
    </source>
</evidence>
<evidence type="ECO:0000256" key="3">
    <source>
        <dbReference type="RuleBase" id="RU361235"/>
    </source>
</evidence>
<protein>
    <recommendedName>
        <fullName evidence="3">Carboxylic ester hydrolase</fullName>
        <ecNumber evidence="3">3.1.1.-</ecNumber>
    </recommendedName>
</protein>
<dbReference type="PROSITE" id="PS00122">
    <property type="entry name" value="CARBOXYLESTERASE_B_1"/>
    <property type="match status" value="1"/>
</dbReference>
<dbReference type="Gene3D" id="3.40.50.1820">
    <property type="entry name" value="alpha/beta hydrolase"/>
    <property type="match status" value="1"/>
</dbReference>
<accession>A0A168F885</accession>
<name>A0A168F885_9MICO</name>
<dbReference type="InterPro" id="IPR029058">
    <property type="entry name" value="AB_hydrolase_fold"/>
</dbReference>
<evidence type="ECO:0000256" key="4">
    <source>
        <dbReference type="SAM" id="MobiDB-lite"/>
    </source>
</evidence>
<dbReference type="InterPro" id="IPR050309">
    <property type="entry name" value="Type-B_Carboxylest/Lipase"/>
</dbReference>
<evidence type="ECO:0000313" key="6">
    <source>
        <dbReference type="EMBL" id="ANC31016.1"/>
    </source>
</evidence>
<dbReference type="InterPro" id="IPR002018">
    <property type="entry name" value="CarbesteraseB"/>
</dbReference>
<gene>
    <name evidence="6" type="ORF">I598_1462</name>
</gene>
<dbReference type="PATRIC" id="fig|1300344.3.peg.1468"/>
<proteinExistence type="inferred from homology"/>
<dbReference type="AlphaFoldDB" id="A0A168F885"/>
<evidence type="ECO:0000256" key="1">
    <source>
        <dbReference type="ARBA" id="ARBA00005964"/>
    </source>
</evidence>
<keyword evidence="7" id="KW-1185">Reference proteome</keyword>
<dbReference type="PANTHER" id="PTHR11559">
    <property type="entry name" value="CARBOXYLESTERASE"/>
    <property type="match status" value="1"/>
</dbReference>